<name>A0A2V4BLI8_9FLAO</name>
<protein>
    <recommendedName>
        <fullName evidence="3">Bacteriocin</fullName>
    </recommendedName>
</protein>
<keyword evidence="2" id="KW-1185">Reference proteome</keyword>
<organism evidence="1 2">
    <name type="scientific">Flavobacterium cheongpyeongense</name>
    <dbReference type="NCBI Taxonomy" id="2212651"/>
    <lineage>
        <taxon>Bacteria</taxon>
        <taxon>Pseudomonadati</taxon>
        <taxon>Bacteroidota</taxon>
        <taxon>Flavobacteriia</taxon>
        <taxon>Flavobacteriales</taxon>
        <taxon>Flavobacteriaceae</taxon>
        <taxon>Flavobacterium</taxon>
    </lineage>
</organism>
<evidence type="ECO:0008006" key="3">
    <source>
        <dbReference type="Google" id="ProtNLM"/>
    </source>
</evidence>
<accession>A0A2V4BLI8</accession>
<dbReference type="AlphaFoldDB" id="A0A2V4BLI8"/>
<evidence type="ECO:0000313" key="2">
    <source>
        <dbReference type="Proteomes" id="UP000247903"/>
    </source>
</evidence>
<dbReference type="Proteomes" id="UP000247903">
    <property type="component" value="Unassembled WGS sequence"/>
</dbReference>
<dbReference type="EMBL" id="QJHK01000014">
    <property type="protein sequence ID" value="PXY39836.1"/>
    <property type="molecule type" value="Genomic_DNA"/>
</dbReference>
<reference evidence="1 2" key="1">
    <citation type="submission" date="2018-05" db="EMBL/GenBank/DDBJ databases">
        <title>Flavobacterium sp. strain IMCC34759, incomplete genome.</title>
        <authorList>
            <person name="Joung Y."/>
            <person name="Cho J."/>
        </authorList>
    </citation>
    <scope>NUCLEOTIDE SEQUENCE [LARGE SCALE GENOMIC DNA]</scope>
    <source>
        <strain evidence="1 2">IMCC34759</strain>
    </source>
</reference>
<gene>
    <name evidence="1" type="ORF">DMB65_15040</name>
</gene>
<proteinExistence type="predicted"/>
<comment type="caution">
    <text evidence="1">The sequence shown here is derived from an EMBL/GenBank/DDBJ whole genome shotgun (WGS) entry which is preliminary data.</text>
</comment>
<evidence type="ECO:0000313" key="1">
    <source>
        <dbReference type="EMBL" id="PXY39836.1"/>
    </source>
</evidence>
<sequence>MPYISKWHKISWSINLKKTIIMKTLKSITSKAKIQAKTTKVFKPLTAQQLESVIGGPETSRGTETTVQDT</sequence>